<dbReference type="Gene3D" id="1.10.10.10">
    <property type="entry name" value="Winged helix-like DNA-binding domain superfamily/Winged helix DNA-binding domain"/>
    <property type="match status" value="1"/>
</dbReference>
<evidence type="ECO:0000259" key="5">
    <source>
        <dbReference type="Pfam" id="PF04542"/>
    </source>
</evidence>
<dbReference type="Proteomes" id="UP000198901">
    <property type="component" value="Unassembled WGS sequence"/>
</dbReference>
<dbReference type="STRING" id="563176.SAMN04488090_4484"/>
<dbReference type="EMBL" id="FNGS01000010">
    <property type="protein sequence ID" value="SDM89467.1"/>
    <property type="molecule type" value="Genomic_DNA"/>
</dbReference>
<dbReference type="InterPro" id="IPR013249">
    <property type="entry name" value="RNA_pol_sigma70_r4_t2"/>
</dbReference>
<keyword evidence="8" id="KW-1185">Reference proteome</keyword>
<dbReference type="Pfam" id="PF04542">
    <property type="entry name" value="Sigma70_r2"/>
    <property type="match status" value="1"/>
</dbReference>
<dbReference type="Pfam" id="PF08281">
    <property type="entry name" value="Sigma70_r4_2"/>
    <property type="match status" value="1"/>
</dbReference>
<dbReference type="InterPro" id="IPR007627">
    <property type="entry name" value="RNA_pol_sigma70_r2"/>
</dbReference>
<dbReference type="Gene3D" id="1.10.1740.10">
    <property type="match status" value="1"/>
</dbReference>
<feature type="domain" description="RNA polymerase sigma-70 region 2" evidence="5">
    <location>
        <begin position="31"/>
        <end position="95"/>
    </location>
</feature>
<evidence type="ECO:0000256" key="4">
    <source>
        <dbReference type="ARBA" id="ARBA00023163"/>
    </source>
</evidence>
<dbReference type="InterPro" id="IPR013325">
    <property type="entry name" value="RNA_pol_sigma_r2"/>
</dbReference>
<proteinExistence type="inferred from homology"/>
<keyword evidence="4" id="KW-0804">Transcription</keyword>
<dbReference type="GO" id="GO:0016987">
    <property type="term" value="F:sigma factor activity"/>
    <property type="evidence" value="ECO:0007669"/>
    <property type="project" value="UniProtKB-KW"/>
</dbReference>
<evidence type="ECO:0000313" key="8">
    <source>
        <dbReference type="Proteomes" id="UP000198901"/>
    </source>
</evidence>
<dbReference type="InterPro" id="IPR014284">
    <property type="entry name" value="RNA_pol_sigma-70_dom"/>
</dbReference>
<dbReference type="GO" id="GO:0006352">
    <property type="term" value="P:DNA-templated transcription initiation"/>
    <property type="evidence" value="ECO:0007669"/>
    <property type="project" value="InterPro"/>
</dbReference>
<dbReference type="PANTHER" id="PTHR43133:SF46">
    <property type="entry name" value="RNA POLYMERASE SIGMA-70 FACTOR ECF SUBFAMILY"/>
    <property type="match status" value="1"/>
</dbReference>
<keyword evidence="2" id="KW-0805">Transcription regulation</keyword>
<organism evidence="7 8">
    <name type="scientific">Siphonobacter aquaeclarae</name>
    <dbReference type="NCBI Taxonomy" id="563176"/>
    <lineage>
        <taxon>Bacteria</taxon>
        <taxon>Pseudomonadati</taxon>
        <taxon>Bacteroidota</taxon>
        <taxon>Cytophagia</taxon>
        <taxon>Cytophagales</taxon>
        <taxon>Cytophagaceae</taxon>
        <taxon>Siphonobacter</taxon>
    </lineage>
</organism>
<dbReference type="RefSeq" id="WP_143011186.1">
    <property type="nucleotide sequence ID" value="NZ_FNGS01000010.1"/>
</dbReference>
<evidence type="ECO:0000313" key="7">
    <source>
        <dbReference type="EMBL" id="SDM89467.1"/>
    </source>
</evidence>
<dbReference type="SUPFAM" id="SSF88946">
    <property type="entry name" value="Sigma2 domain of RNA polymerase sigma factors"/>
    <property type="match status" value="1"/>
</dbReference>
<dbReference type="AlphaFoldDB" id="A0A1G9WYC7"/>
<keyword evidence="3" id="KW-0731">Sigma factor</keyword>
<dbReference type="SUPFAM" id="SSF88659">
    <property type="entry name" value="Sigma3 and sigma4 domains of RNA polymerase sigma factors"/>
    <property type="match status" value="1"/>
</dbReference>
<evidence type="ECO:0000256" key="2">
    <source>
        <dbReference type="ARBA" id="ARBA00023015"/>
    </source>
</evidence>
<dbReference type="CDD" id="cd06171">
    <property type="entry name" value="Sigma70_r4"/>
    <property type="match status" value="1"/>
</dbReference>
<reference evidence="7 8" key="1">
    <citation type="submission" date="2016-10" db="EMBL/GenBank/DDBJ databases">
        <authorList>
            <person name="de Groot N.N."/>
        </authorList>
    </citation>
    <scope>NUCLEOTIDE SEQUENCE [LARGE SCALE GENOMIC DNA]</scope>
    <source>
        <strain evidence="7 8">DSM 21668</strain>
    </source>
</reference>
<dbReference type="OrthoDB" id="9150024at2"/>
<name>A0A1G9WYC7_9BACT</name>
<dbReference type="InterPro" id="IPR036388">
    <property type="entry name" value="WH-like_DNA-bd_sf"/>
</dbReference>
<gene>
    <name evidence="7" type="ORF">SAMN04488090_4484</name>
</gene>
<protein>
    <submittedName>
        <fullName evidence="7">RNA polymerase sigma factor, sigma-70 family</fullName>
    </submittedName>
</protein>
<evidence type="ECO:0000256" key="3">
    <source>
        <dbReference type="ARBA" id="ARBA00023082"/>
    </source>
</evidence>
<feature type="domain" description="RNA polymerase sigma factor 70 region 4 type 2" evidence="6">
    <location>
        <begin position="129"/>
        <end position="180"/>
    </location>
</feature>
<dbReference type="NCBIfam" id="TIGR02937">
    <property type="entry name" value="sigma70-ECF"/>
    <property type="match status" value="1"/>
</dbReference>
<evidence type="ECO:0000259" key="6">
    <source>
        <dbReference type="Pfam" id="PF08281"/>
    </source>
</evidence>
<dbReference type="InterPro" id="IPR013324">
    <property type="entry name" value="RNA_pol_sigma_r3/r4-like"/>
</dbReference>
<dbReference type="GO" id="GO:0003677">
    <property type="term" value="F:DNA binding"/>
    <property type="evidence" value="ECO:0007669"/>
    <property type="project" value="InterPro"/>
</dbReference>
<evidence type="ECO:0000256" key="1">
    <source>
        <dbReference type="ARBA" id="ARBA00010641"/>
    </source>
</evidence>
<sequence length="197" mass="23177">MAHLYTPDTDDSLLWDLFRGGDEAAFTELSRRHYRKLAHYGRKFCPDQALIEDSIQEVLIYLWTHRDRLGSANSVRHYLLKSFRHELLRALNKRNPTVEWTEQWDHLHMQGSEEDLLILSEEESEAVTRLSALLGQLPTRQREILYLRYYQDLGPEEIAQLLDMKPQSVSNSLYRSLSTLRENWPAALSVLLNLIFH</sequence>
<dbReference type="PANTHER" id="PTHR43133">
    <property type="entry name" value="RNA POLYMERASE ECF-TYPE SIGMA FACTO"/>
    <property type="match status" value="1"/>
</dbReference>
<dbReference type="InterPro" id="IPR039425">
    <property type="entry name" value="RNA_pol_sigma-70-like"/>
</dbReference>
<comment type="similarity">
    <text evidence="1">Belongs to the sigma-70 factor family. ECF subfamily.</text>
</comment>
<accession>A0A1G9WYC7</accession>